<sequence>MFWSSDLATPVSKLDELLKNDTATLADVLEDDYTIQEIRNGNHQLIKFLTRQEVVAQMIKGALEPEIDETLPLKEQYKNAYLCAEILSINNEELSRAIINNEEACSLFFDFLDSRKLNHVIVNFYMKIFSQIISRFPDEIFPRMKESQFLINCLKSMRHSAVMELLYRIVSGLSNAEQQDSIKQWCAESRMVESLCDLLAPEQPPIVHDNVGHLWSELVRMLRDMQYAAECKRHDSLLESLQSERNVRHLMSRMLPDNVEQRRDSVIVNAATILITLLETNFIPNWIRERLLQKDINHTLTNPSHQLGMEDRGTQMQWYGGVPVAENELNGTTVWQPDAGHIVETVVAASADRIVSAVIDSLKVGDGDIKMCSDAWCPLMRLLVLVLDTNHMATHQAVLAAFSSHSISPFKLFLTYVNTRPQLTLFQNLLHQTIAYILYTLSPSPSPLIQYLIKDVDLLGHILAGCETSQADFLHGSSKRILHGFYMNLALLIKCASESSCNAECITQFIQASDQAVRWEAFSKAIKEYEEKNRGDDTGIAFPPTSNVLDTAKIDACDVPEPMVSSAAELMDEYERYLIPRSLAEDVAISFPCSSHDTDYEVTDIASDFDIAKDFANIGNEDMFDAMCALRIDTSIISKDSGDGRPTASKSKEVECKATCDDGENSRSKLSTFWNNVAPALNSNEILSNDIPEASERGAPKTNMTKEERKISKCVIEDKWPQASLVSSSDFGNWADFTSMKPDDWPPPQSQSEDDAWNESSDDIFLSPTAATLSGGIASVIMAGHMKRSDSKSSEC</sequence>
<name>A0A3P6T0X1_LITSI</name>
<dbReference type="GO" id="GO:0005634">
    <property type="term" value="C:nucleus"/>
    <property type="evidence" value="ECO:0007669"/>
    <property type="project" value="TreeGrafter"/>
</dbReference>
<evidence type="ECO:0000313" key="5">
    <source>
        <dbReference type="Proteomes" id="UP000277928"/>
    </source>
</evidence>
<protein>
    <submittedName>
        <fullName evidence="4">Uncharacterized protein</fullName>
    </submittedName>
</protein>
<evidence type="ECO:0000256" key="3">
    <source>
        <dbReference type="SAM" id="MobiDB-lite"/>
    </source>
</evidence>
<dbReference type="Proteomes" id="UP000277928">
    <property type="component" value="Unassembled WGS sequence"/>
</dbReference>
<accession>A0A3P6T0X1</accession>
<dbReference type="Pfam" id="PF04499">
    <property type="entry name" value="SAPS"/>
    <property type="match status" value="1"/>
</dbReference>
<proteinExistence type="inferred from homology"/>
<dbReference type="GO" id="GO:0005829">
    <property type="term" value="C:cytosol"/>
    <property type="evidence" value="ECO:0007669"/>
    <property type="project" value="TreeGrafter"/>
</dbReference>
<feature type="region of interest" description="Disordered" evidence="3">
    <location>
        <begin position="737"/>
        <end position="761"/>
    </location>
</feature>
<dbReference type="OrthoDB" id="295029at2759"/>
<evidence type="ECO:0000313" key="4">
    <source>
        <dbReference type="EMBL" id="VDK73600.1"/>
    </source>
</evidence>
<evidence type="ECO:0000256" key="2">
    <source>
        <dbReference type="ARBA" id="ARBA00023306"/>
    </source>
</evidence>
<dbReference type="STRING" id="42156.A0A3P6T0X1"/>
<organism evidence="4 5">
    <name type="scientific">Litomosoides sigmodontis</name>
    <name type="common">Filarial nematode worm</name>
    <dbReference type="NCBI Taxonomy" id="42156"/>
    <lineage>
        <taxon>Eukaryota</taxon>
        <taxon>Metazoa</taxon>
        <taxon>Ecdysozoa</taxon>
        <taxon>Nematoda</taxon>
        <taxon>Chromadorea</taxon>
        <taxon>Rhabditida</taxon>
        <taxon>Spirurina</taxon>
        <taxon>Spiruromorpha</taxon>
        <taxon>Filarioidea</taxon>
        <taxon>Onchocercidae</taxon>
        <taxon>Litomosoides</taxon>
    </lineage>
</organism>
<dbReference type="PANTHER" id="PTHR12634:SF8">
    <property type="entry name" value="FIERY MOUNTAIN, ISOFORM D"/>
    <property type="match status" value="1"/>
</dbReference>
<gene>
    <name evidence="4" type="ORF">NLS_LOCUS2177</name>
</gene>
<keyword evidence="2" id="KW-0131">Cell cycle</keyword>
<dbReference type="AlphaFoldDB" id="A0A3P6T0X1"/>
<keyword evidence="5" id="KW-1185">Reference proteome</keyword>
<dbReference type="EMBL" id="UYRX01000094">
    <property type="protein sequence ID" value="VDK73600.1"/>
    <property type="molecule type" value="Genomic_DNA"/>
</dbReference>
<dbReference type="OMA" id="VWQPDAG"/>
<comment type="similarity">
    <text evidence="1">Belongs to the SAPS family.</text>
</comment>
<feature type="compositionally biased region" description="Acidic residues" evidence="3">
    <location>
        <begin position="752"/>
        <end position="761"/>
    </location>
</feature>
<dbReference type="InterPro" id="IPR007587">
    <property type="entry name" value="SAPS"/>
</dbReference>
<dbReference type="GO" id="GO:0019888">
    <property type="term" value="F:protein phosphatase regulator activity"/>
    <property type="evidence" value="ECO:0007669"/>
    <property type="project" value="TreeGrafter"/>
</dbReference>
<reference evidence="4 5" key="1">
    <citation type="submission" date="2018-08" db="EMBL/GenBank/DDBJ databases">
        <authorList>
            <person name="Laetsch R D."/>
            <person name="Stevens L."/>
            <person name="Kumar S."/>
            <person name="Blaxter L. M."/>
        </authorList>
    </citation>
    <scope>NUCLEOTIDE SEQUENCE [LARGE SCALE GENOMIC DNA]</scope>
</reference>
<evidence type="ECO:0000256" key="1">
    <source>
        <dbReference type="ARBA" id="ARBA00006180"/>
    </source>
</evidence>
<dbReference type="GO" id="GO:0019903">
    <property type="term" value="F:protein phosphatase binding"/>
    <property type="evidence" value="ECO:0007669"/>
    <property type="project" value="InterPro"/>
</dbReference>
<dbReference type="PANTHER" id="PTHR12634">
    <property type="entry name" value="SIT4 YEAST -ASSOCIATING PROTEIN-RELATED"/>
    <property type="match status" value="1"/>
</dbReference>